<evidence type="ECO:0000256" key="1">
    <source>
        <dbReference type="ARBA" id="ARBA00010075"/>
    </source>
</evidence>
<dbReference type="PANTHER" id="PTHR33258:SF1">
    <property type="entry name" value="TRANSPOSASE INSL FOR INSERTION SEQUENCE ELEMENT IS186A-RELATED"/>
    <property type="match status" value="1"/>
</dbReference>
<evidence type="ECO:0000313" key="7">
    <source>
        <dbReference type="Proteomes" id="UP001501508"/>
    </source>
</evidence>
<keyword evidence="3" id="KW-0238">DNA-binding</keyword>
<reference evidence="7" key="1">
    <citation type="journal article" date="2019" name="Int. J. Syst. Evol. Microbiol.">
        <title>The Global Catalogue of Microorganisms (GCM) 10K type strain sequencing project: providing services to taxonomists for standard genome sequencing and annotation.</title>
        <authorList>
            <consortium name="The Broad Institute Genomics Platform"/>
            <consortium name="The Broad Institute Genome Sequencing Center for Infectious Disease"/>
            <person name="Wu L."/>
            <person name="Ma J."/>
        </authorList>
    </citation>
    <scope>NUCLEOTIDE SEQUENCE [LARGE SCALE GENOMIC DNA]</scope>
    <source>
        <strain evidence="7">JCM 31920</strain>
    </source>
</reference>
<gene>
    <name evidence="6" type="ORF">GCM10023091_00450</name>
</gene>
<accession>A0ABP8LLV3</accession>
<dbReference type="NCBIfam" id="NF033592">
    <property type="entry name" value="transpos_IS4_1"/>
    <property type="match status" value="1"/>
</dbReference>
<proteinExistence type="inferred from homology"/>
<protein>
    <recommendedName>
        <fullName evidence="5">Transposase IS4-like domain-containing protein</fullName>
    </recommendedName>
</protein>
<evidence type="ECO:0000256" key="3">
    <source>
        <dbReference type="ARBA" id="ARBA00023125"/>
    </source>
</evidence>
<dbReference type="InterPro" id="IPR012337">
    <property type="entry name" value="RNaseH-like_sf"/>
</dbReference>
<evidence type="ECO:0000259" key="5">
    <source>
        <dbReference type="Pfam" id="PF01609"/>
    </source>
</evidence>
<keyword evidence="7" id="KW-1185">Reference proteome</keyword>
<dbReference type="InterPro" id="IPR002559">
    <property type="entry name" value="Transposase_11"/>
</dbReference>
<feature type="domain" description="Transposase IS4-like" evidence="5">
    <location>
        <begin position="3"/>
        <end position="172"/>
    </location>
</feature>
<comment type="similarity">
    <text evidence="1">Belongs to the transposase 11 family.</text>
</comment>
<dbReference type="EMBL" id="BAABEY010000001">
    <property type="protein sequence ID" value="GAA4430767.1"/>
    <property type="molecule type" value="Genomic_DNA"/>
</dbReference>
<dbReference type="InterPro" id="IPR047952">
    <property type="entry name" value="Transpos_IS4"/>
</dbReference>
<keyword evidence="2" id="KW-0815">Transposition</keyword>
<dbReference type="SUPFAM" id="SSF53098">
    <property type="entry name" value="Ribonuclease H-like"/>
    <property type="match status" value="1"/>
</dbReference>
<organism evidence="6 7">
    <name type="scientific">Ravibacter arvi</name>
    <dbReference type="NCBI Taxonomy" id="2051041"/>
    <lineage>
        <taxon>Bacteria</taxon>
        <taxon>Pseudomonadati</taxon>
        <taxon>Bacteroidota</taxon>
        <taxon>Cytophagia</taxon>
        <taxon>Cytophagales</taxon>
        <taxon>Spirosomataceae</taxon>
        <taxon>Ravibacter</taxon>
    </lineage>
</organism>
<dbReference type="PANTHER" id="PTHR33258">
    <property type="entry name" value="TRANSPOSASE INSL FOR INSERTION SEQUENCE ELEMENT IS186A-RELATED"/>
    <property type="match status" value="1"/>
</dbReference>
<comment type="caution">
    <text evidence="6">The sequence shown here is derived from an EMBL/GenBank/DDBJ whole genome shotgun (WGS) entry which is preliminary data.</text>
</comment>
<dbReference type="Pfam" id="PF01609">
    <property type="entry name" value="DDE_Tnp_1"/>
    <property type="match status" value="1"/>
</dbReference>
<evidence type="ECO:0000256" key="4">
    <source>
        <dbReference type="ARBA" id="ARBA00023172"/>
    </source>
</evidence>
<evidence type="ECO:0000313" key="6">
    <source>
        <dbReference type="EMBL" id="GAA4430767.1"/>
    </source>
</evidence>
<dbReference type="Proteomes" id="UP001501508">
    <property type="component" value="Unassembled WGS sequence"/>
</dbReference>
<dbReference type="Gene3D" id="3.90.350.10">
    <property type="entry name" value="Transposase Inhibitor Protein From Tn5, Chain A, domain 1"/>
    <property type="match status" value="1"/>
</dbReference>
<keyword evidence="4" id="KW-0233">DNA recombination</keyword>
<name>A0ABP8LLV3_9BACT</name>
<sequence>MLDYDGLLPVFVKLTEAKTHEIKVAKEMTFPKGSVVVVDRGYLDFGWLKVLDSRGCFFVTRAKSNMAHEVKEQYDVEGGVLQDEDICLTSYASKKEYGYLLRRIRYLDSRTGKEYVFLTNNRHWDAQTLADIYKERWAIEVFFKQIKTHMKIKSFVGTSENAVLIQIWTAMIPMLLLKYLKEKADYKWHLSNMVAFIRLNLFVKIG</sequence>
<evidence type="ECO:0000256" key="2">
    <source>
        <dbReference type="ARBA" id="ARBA00022578"/>
    </source>
</evidence>